<dbReference type="Proteomes" id="UP000031521">
    <property type="component" value="Chromosome"/>
</dbReference>
<proteinExistence type="predicted"/>
<feature type="domain" description="Polysaccharide pyruvyl transferase" evidence="1">
    <location>
        <begin position="49"/>
        <end position="192"/>
    </location>
</feature>
<dbReference type="InterPro" id="IPR007345">
    <property type="entry name" value="Polysacch_pyruvyl_Trfase"/>
</dbReference>
<evidence type="ECO:0000313" key="2">
    <source>
        <dbReference type="EMBL" id="AJE48576.1"/>
    </source>
</evidence>
<dbReference type="OrthoDB" id="9803627at2"/>
<accession>A0A0B5E6D8</accession>
<organism evidence="2 3">
    <name type="scientific">Celeribacter indicus</name>
    <dbReference type="NCBI Taxonomy" id="1208324"/>
    <lineage>
        <taxon>Bacteria</taxon>
        <taxon>Pseudomonadati</taxon>
        <taxon>Pseudomonadota</taxon>
        <taxon>Alphaproteobacteria</taxon>
        <taxon>Rhodobacterales</taxon>
        <taxon>Roseobacteraceae</taxon>
        <taxon>Celeribacter</taxon>
    </lineage>
</organism>
<dbReference type="STRING" id="1208324.P73_3861"/>
<dbReference type="Pfam" id="PF04230">
    <property type="entry name" value="PS_pyruv_trans"/>
    <property type="match status" value="1"/>
</dbReference>
<dbReference type="AlphaFoldDB" id="A0A0B5E6D8"/>
<reference evidence="2 3" key="1">
    <citation type="journal article" date="2014" name="Int. J. Syst. Evol. Microbiol.">
        <title>Celeribacter indicus sp. nov., a polycyclic aromatic hydrocarbon-degrading bacterium from deep-sea sediment and reclassification of Huaishuia halophila as Celeribacter halophilus comb. nov.</title>
        <authorList>
            <person name="Lai Q."/>
            <person name="Cao J."/>
            <person name="Yuan J."/>
            <person name="Li F."/>
            <person name="Shao Z."/>
        </authorList>
    </citation>
    <scope>NUCLEOTIDE SEQUENCE [LARGE SCALE GENOMIC DNA]</scope>
    <source>
        <strain evidence="2">P73</strain>
    </source>
</reference>
<sequence length="274" mass="29741">MTLKLFWWNEQPNFGDRISGDIVAHVSGQEVEWAPPRAAALISTGSIMSAARRSFKSGRADRPWIWGTGAMKPLPADFVDHVRIAALRGPVTRELLGAETEIFGDPGLLMPFVLGERIAQEDKIGIVPHQSRVEEITELLRGSRQDLVVIDPRAENHLDVVREIASCKAIFSSSLHGLIIADAFGVPNVWLDPAGNHPFARLKFYDYAAGIGRALPLPVPLSAIGAVLEAGVPGISYAEGIRAAQHRLFDSFPTELKTANAPKVPAAFEMEVAV</sequence>
<evidence type="ECO:0000313" key="3">
    <source>
        <dbReference type="Proteomes" id="UP000031521"/>
    </source>
</evidence>
<dbReference type="EMBL" id="CP004393">
    <property type="protein sequence ID" value="AJE48576.1"/>
    <property type="molecule type" value="Genomic_DNA"/>
</dbReference>
<dbReference type="KEGG" id="cid:P73_3861"/>
<evidence type="ECO:0000259" key="1">
    <source>
        <dbReference type="Pfam" id="PF04230"/>
    </source>
</evidence>
<dbReference type="RefSeq" id="WP_052453427.1">
    <property type="nucleotide sequence ID" value="NZ_CP004393.1"/>
</dbReference>
<protein>
    <submittedName>
        <fullName evidence="2">ExoV domain-containing protein</fullName>
    </submittedName>
</protein>
<dbReference type="HOGENOM" id="CLU_071049_1_0_5"/>
<gene>
    <name evidence="2" type="ORF">P73_3861</name>
</gene>
<name>A0A0B5E6D8_9RHOB</name>
<keyword evidence="3" id="KW-1185">Reference proteome</keyword>